<proteinExistence type="predicted"/>
<reference evidence="2" key="1">
    <citation type="submission" date="2024-07" db="EMBL/GenBank/DDBJ databases">
        <title>Two chromosome-level genome assemblies of Korean endemic species Abeliophyllum distichum and Forsythia ovata (Oleaceae).</title>
        <authorList>
            <person name="Jang H."/>
        </authorList>
    </citation>
    <scope>NUCLEOTIDE SEQUENCE [LARGE SCALE GENOMIC DNA]</scope>
</reference>
<evidence type="ECO:0000313" key="2">
    <source>
        <dbReference type="Proteomes" id="UP001604336"/>
    </source>
</evidence>
<dbReference type="AlphaFoldDB" id="A0ABD1Q3T3"/>
<sequence>MPQRNSGKEPTNQQYVHSVIEQFKGQQDTPEMERPSANRYESMKELNPHTMRTFLGELTQDVVEQGLLGRLTWGDSPNMRKNFQNLGQNATCINDGGNLYLNGNNGPNNGTYIPSIGPNVVRPQAMPYPHQPIGVPYDPNTILRNQVMEIMQDQVAFGMRPIMRPTYRKPYPDWVDQAYPWPRGYKVPDFSLFTGLG</sequence>
<gene>
    <name evidence="1" type="ORF">Adt_38988</name>
</gene>
<dbReference type="EMBL" id="JBFOLK010000012">
    <property type="protein sequence ID" value="KAL2470852.1"/>
    <property type="molecule type" value="Genomic_DNA"/>
</dbReference>
<dbReference type="Proteomes" id="UP001604336">
    <property type="component" value="Unassembled WGS sequence"/>
</dbReference>
<name>A0ABD1Q3T3_9LAMI</name>
<protein>
    <submittedName>
        <fullName evidence="1">Retrotrans gag domain-containing protein</fullName>
    </submittedName>
</protein>
<organism evidence="1 2">
    <name type="scientific">Abeliophyllum distichum</name>
    <dbReference type="NCBI Taxonomy" id="126358"/>
    <lineage>
        <taxon>Eukaryota</taxon>
        <taxon>Viridiplantae</taxon>
        <taxon>Streptophyta</taxon>
        <taxon>Embryophyta</taxon>
        <taxon>Tracheophyta</taxon>
        <taxon>Spermatophyta</taxon>
        <taxon>Magnoliopsida</taxon>
        <taxon>eudicotyledons</taxon>
        <taxon>Gunneridae</taxon>
        <taxon>Pentapetalae</taxon>
        <taxon>asterids</taxon>
        <taxon>lamiids</taxon>
        <taxon>Lamiales</taxon>
        <taxon>Oleaceae</taxon>
        <taxon>Forsythieae</taxon>
        <taxon>Abeliophyllum</taxon>
    </lineage>
</organism>
<accession>A0ABD1Q3T3</accession>
<comment type="caution">
    <text evidence="1">The sequence shown here is derived from an EMBL/GenBank/DDBJ whole genome shotgun (WGS) entry which is preliminary data.</text>
</comment>
<keyword evidence="2" id="KW-1185">Reference proteome</keyword>
<evidence type="ECO:0000313" key="1">
    <source>
        <dbReference type="EMBL" id="KAL2470852.1"/>
    </source>
</evidence>